<gene>
    <name evidence="2" type="ORF">SAMN06297468_2824</name>
</gene>
<keyword evidence="3" id="KW-1185">Reference proteome</keyword>
<dbReference type="Pfam" id="PF06347">
    <property type="entry name" value="SH3_4"/>
    <property type="match status" value="2"/>
</dbReference>
<dbReference type="Proteomes" id="UP000194420">
    <property type="component" value="Unassembled WGS sequence"/>
</dbReference>
<protein>
    <submittedName>
        <fullName evidence="2">SH3-like domain-containing protein</fullName>
    </submittedName>
</protein>
<dbReference type="InterPro" id="IPR010466">
    <property type="entry name" value="DUF1058"/>
</dbReference>
<keyword evidence="1" id="KW-0732">Signal</keyword>
<dbReference type="Gene3D" id="2.30.30.40">
    <property type="entry name" value="SH3 Domains"/>
    <property type="match status" value="1"/>
</dbReference>
<evidence type="ECO:0000313" key="3">
    <source>
        <dbReference type="Proteomes" id="UP000194420"/>
    </source>
</evidence>
<organism evidence="2 3">
    <name type="scientific">Altererythrobacter xiamenensis</name>
    <dbReference type="NCBI Taxonomy" id="1316679"/>
    <lineage>
        <taxon>Bacteria</taxon>
        <taxon>Pseudomonadati</taxon>
        <taxon>Pseudomonadota</taxon>
        <taxon>Alphaproteobacteria</taxon>
        <taxon>Sphingomonadales</taxon>
        <taxon>Erythrobacteraceae</taxon>
        <taxon>Altererythrobacter</taxon>
    </lineage>
</organism>
<dbReference type="AlphaFoldDB" id="A0A1Y6FN62"/>
<accession>A0A1Y6FN62</accession>
<sequence>MAMYRFLMLLVAGLCAMASLPAHGQDRDVPYWASIRADVLNMRVGPSQDYRIEWVYKRKGLPLRVIRRVEAWRFVEDPDGAQGWVSASLLSPERSAIIIGDGLAAIRAEPDPGSKLKWNAEPGVVGYLGKCENGFCQFNTDGHKGWVQADRLWGAGEP</sequence>
<name>A0A1Y6FN62_9SPHN</name>
<dbReference type="OrthoDB" id="9810773at2"/>
<dbReference type="RefSeq" id="WP_086438658.1">
    <property type="nucleotide sequence ID" value="NZ_FXWG01000003.1"/>
</dbReference>
<reference evidence="3" key="1">
    <citation type="submission" date="2017-04" db="EMBL/GenBank/DDBJ databases">
        <authorList>
            <person name="Varghese N."/>
            <person name="Submissions S."/>
        </authorList>
    </citation>
    <scope>NUCLEOTIDE SEQUENCE [LARGE SCALE GENOMIC DNA]</scope>
</reference>
<proteinExistence type="predicted"/>
<evidence type="ECO:0000313" key="2">
    <source>
        <dbReference type="EMBL" id="SMQ74640.1"/>
    </source>
</evidence>
<evidence type="ECO:0000256" key="1">
    <source>
        <dbReference type="SAM" id="SignalP"/>
    </source>
</evidence>
<dbReference type="EMBL" id="FXWG01000003">
    <property type="protein sequence ID" value="SMQ74640.1"/>
    <property type="molecule type" value="Genomic_DNA"/>
</dbReference>
<feature type="signal peptide" evidence="1">
    <location>
        <begin position="1"/>
        <end position="24"/>
    </location>
</feature>
<feature type="chain" id="PRO_5012938475" evidence="1">
    <location>
        <begin position="25"/>
        <end position="158"/>
    </location>
</feature>